<proteinExistence type="predicted"/>
<gene>
    <name evidence="2" type="ORF">TNIN_393101</name>
</gene>
<name>A0A8X7CT02_9ARAC</name>
<accession>A0A8X7CT02</accession>
<feature type="region of interest" description="Disordered" evidence="1">
    <location>
        <begin position="1"/>
        <end position="34"/>
    </location>
</feature>
<sequence>MFGAPVSQLVSIEETRHRQDISGGDEDGSVKWSGAIRDQSARFRQLVSIGETRHRQDISENGENGSVGWSGAIGDRSANGNQSDGDNVTRGGHERCLK</sequence>
<evidence type="ECO:0000313" key="2">
    <source>
        <dbReference type="EMBL" id="GFY77555.1"/>
    </source>
</evidence>
<dbReference type="AlphaFoldDB" id="A0A8X7CT02"/>
<evidence type="ECO:0000256" key="1">
    <source>
        <dbReference type="SAM" id="MobiDB-lite"/>
    </source>
</evidence>
<keyword evidence="3" id="KW-1185">Reference proteome</keyword>
<feature type="region of interest" description="Disordered" evidence="1">
    <location>
        <begin position="50"/>
        <end position="98"/>
    </location>
</feature>
<organism evidence="2 3">
    <name type="scientific">Trichonephila inaurata madagascariensis</name>
    <dbReference type="NCBI Taxonomy" id="2747483"/>
    <lineage>
        <taxon>Eukaryota</taxon>
        <taxon>Metazoa</taxon>
        <taxon>Ecdysozoa</taxon>
        <taxon>Arthropoda</taxon>
        <taxon>Chelicerata</taxon>
        <taxon>Arachnida</taxon>
        <taxon>Araneae</taxon>
        <taxon>Araneomorphae</taxon>
        <taxon>Entelegynae</taxon>
        <taxon>Araneoidea</taxon>
        <taxon>Nephilidae</taxon>
        <taxon>Trichonephila</taxon>
        <taxon>Trichonephila inaurata</taxon>
    </lineage>
</organism>
<evidence type="ECO:0000313" key="3">
    <source>
        <dbReference type="Proteomes" id="UP000886998"/>
    </source>
</evidence>
<protein>
    <submittedName>
        <fullName evidence="2">Uncharacterized protein</fullName>
    </submittedName>
</protein>
<reference evidence="2" key="1">
    <citation type="submission" date="2020-08" db="EMBL/GenBank/DDBJ databases">
        <title>Multicomponent nature underlies the extraordinary mechanical properties of spider dragline silk.</title>
        <authorList>
            <person name="Kono N."/>
            <person name="Nakamura H."/>
            <person name="Mori M."/>
            <person name="Yoshida Y."/>
            <person name="Ohtoshi R."/>
            <person name="Malay A.D."/>
            <person name="Moran D.A.P."/>
            <person name="Tomita M."/>
            <person name="Numata K."/>
            <person name="Arakawa K."/>
        </authorList>
    </citation>
    <scope>NUCLEOTIDE SEQUENCE</scope>
</reference>
<dbReference type="Proteomes" id="UP000886998">
    <property type="component" value="Unassembled WGS sequence"/>
</dbReference>
<dbReference type="EMBL" id="BMAV01022501">
    <property type="protein sequence ID" value="GFY77555.1"/>
    <property type="molecule type" value="Genomic_DNA"/>
</dbReference>
<comment type="caution">
    <text evidence="2">The sequence shown here is derived from an EMBL/GenBank/DDBJ whole genome shotgun (WGS) entry which is preliminary data.</text>
</comment>